<dbReference type="RefSeq" id="WP_082954658.1">
    <property type="nucleotide sequence ID" value="NZ_JQSG02000006.1"/>
</dbReference>
<keyword evidence="4" id="KW-0175">Coiled coil</keyword>
<keyword evidence="5" id="KW-0812">Transmembrane</keyword>
<evidence type="ECO:0000313" key="9">
    <source>
        <dbReference type="Proteomes" id="UP000029273"/>
    </source>
</evidence>
<keyword evidence="5" id="KW-0472">Membrane</keyword>
<keyword evidence="5" id="KW-1133">Transmembrane helix</keyword>
<dbReference type="InterPro" id="IPR029787">
    <property type="entry name" value="Nucleotide_cyclase"/>
</dbReference>
<feature type="transmembrane region" description="Helical" evidence="5">
    <location>
        <begin position="48"/>
        <end position="67"/>
    </location>
</feature>
<evidence type="ECO:0000256" key="3">
    <source>
        <dbReference type="ARBA" id="ARBA00034247"/>
    </source>
</evidence>
<dbReference type="AlphaFoldDB" id="A0A1A6C1R7"/>
<feature type="domain" description="PAC" evidence="6">
    <location>
        <begin position="318"/>
        <end position="368"/>
    </location>
</feature>
<dbReference type="InterPro" id="IPR013767">
    <property type="entry name" value="PAS_fold"/>
</dbReference>
<dbReference type="InterPro" id="IPR000160">
    <property type="entry name" value="GGDEF_dom"/>
</dbReference>
<dbReference type="PROSITE" id="PS50887">
    <property type="entry name" value="GGDEF"/>
    <property type="match status" value="1"/>
</dbReference>
<dbReference type="PANTHER" id="PTHR45138:SF9">
    <property type="entry name" value="DIGUANYLATE CYCLASE DGCM-RELATED"/>
    <property type="match status" value="1"/>
</dbReference>
<dbReference type="PROSITE" id="PS50113">
    <property type="entry name" value="PAC"/>
    <property type="match status" value="1"/>
</dbReference>
<dbReference type="SMART" id="SM00267">
    <property type="entry name" value="GGDEF"/>
    <property type="match status" value="1"/>
</dbReference>
<evidence type="ECO:0000259" key="6">
    <source>
        <dbReference type="PROSITE" id="PS50113"/>
    </source>
</evidence>
<dbReference type="Proteomes" id="UP000029273">
    <property type="component" value="Unassembled WGS sequence"/>
</dbReference>
<dbReference type="InterPro" id="IPR050469">
    <property type="entry name" value="Diguanylate_Cyclase"/>
</dbReference>
<accession>A0A1A6C1R7</accession>
<dbReference type="InterPro" id="IPR043128">
    <property type="entry name" value="Rev_trsase/Diguanyl_cyclase"/>
</dbReference>
<dbReference type="Gene3D" id="3.30.70.270">
    <property type="match status" value="1"/>
</dbReference>
<sequence>MTRQVTGQPPVRGRDAPERDPVYSLVGGFADGRLEADFRRSHHGWFNGRLITAGLLGGILYFVALLYDHAVLGDSNAYHWLFVDRLAVMAAGLWLAARAHYNGKRDRALPVFSMLAFELALALGFLGVVFLHGGSIVFHTMSMLAIVTVFYIFLPNLSTGQLLIPWVFSVAFLVIFRIAFEATSIELTIPVLLLLLSNLMGTFFVRLINRSQRGEYVTVQALQSLNAELRQEIADRKLVEARLRESEDNLKHLFEVAPVPLVLTRDRDGAILRMNHAASLLLRVEPGEISDLRTPDFYVDLREREQVITRLRTQGAVEGADVHLRTVDGKTIETMLTAVRTEYDGETVYFVGLVDISERKRIERELQRLARTDTLTGLHNRRSFFELAEREILRARRKRAPLALLLLDVDEFKQINDRFGHAVGDNALNSVVEAIGRCLREYDIAARIGGEEFAILLPEMSAEWGVDAAERVREAVAATPVTTPDGMIHLTVSIGVSAVDCNVATIDRALSQADAALYEAKRSGRNRVASADDGTQG</sequence>
<dbReference type="EC" id="2.7.7.65" evidence="2"/>
<dbReference type="EMBL" id="JQSG02000006">
    <property type="protein sequence ID" value="OBS08507.1"/>
    <property type="molecule type" value="Genomic_DNA"/>
</dbReference>
<dbReference type="NCBIfam" id="TIGR00229">
    <property type="entry name" value="sensory_box"/>
    <property type="match status" value="1"/>
</dbReference>
<dbReference type="InterPro" id="IPR000700">
    <property type="entry name" value="PAS-assoc_C"/>
</dbReference>
<dbReference type="OrthoDB" id="9812260at2"/>
<dbReference type="CDD" id="cd01949">
    <property type="entry name" value="GGDEF"/>
    <property type="match status" value="1"/>
</dbReference>
<feature type="transmembrane region" description="Helical" evidence="5">
    <location>
        <begin position="109"/>
        <end position="130"/>
    </location>
</feature>
<feature type="domain" description="GGDEF" evidence="7">
    <location>
        <begin position="400"/>
        <end position="533"/>
    </location>
</feature>
<dbReference type="Pfam" id="PF00990">
    <property type="entry name" value="GGDEF"/>
    <property type="match status" value="1"/>
</dbReference>
<feature type="transmembrane region" description="Helical" evidence="5">
    <location>
        <begin position="185"/>
        <end position="205"/>
    </location>
</feature>
<dbReference type="GO" id="GO:0052621">
    <property type="term" value="F:diguanylate cyclase activity"/>
    <property type="evidence" value="ECO:0007669"/>
    <property type="project" value="UniProtKB-EC"/>
</dbReference>
<feature type="transmembrane region" description="Helical" evidence="5">
    <location>
        <begin position="79"/>
        <end position="97"/>
    </location>
</feature>
<dbReference type="InterPro" id="IPR035965">
    <property type="entry name" value="PAS-like_dom_sf"/>
</dbReference>
<keyword evidence="9" id="KW-1185">Reference proteome</keyword>
<evidence type="ECO:0000256" key="4">
    <source>
        <dbReference type="SAM" id="Coils"/>
    </source>
</evidence>
<feature type="coiled-coil region" evidence="4">
    <location>
        <begin position="222"/>
        <end position="249"/>
    </location>
</feature>
<evidence type="ECO:0000313" key="8">
    <source>
        <dbReference type="EMBL" id="OBS08507.1"/>
    </source>
</evidence>
<dbReference type="PANTHER" id="PTHR45138">
    <property type="entry name" value="REGULATORY COMPONENTS OF SENSORY TRANSDUCTION SYSTEM"/>
    <property type="match status" value="1"/>
</dbReference>
<comment type="catalytic activity">
    <reaction evidence="3">
        <text>2 GTP = 3',3'-c-di-GMP + 2 diphosphate</text>
        <dbReference type="Rhea" id="RHEA:24898"/>
        <dbReference type="ChEBI" id="CHEBI:33019"/>
        <dbReference type="ChEBI" id="CHEBI:37565"/>
        <dbReference type="ChEBI" id="CHEBI:58805"/>
        <dbReference type="EC" id="2.7.7.65"/>
    </reaction>
</comment>
<dbReference type="Gene3D" id="3.30.450.20">
    <property type="entry name" value="PAS domain"/>
    <property type="match status" value="1"/>
</dbReference>
<feature type="transmembrane region" description="Helical" evidence="5">
    <location>
        <begin position="161"/>
        <end position="179"/>
    </location>
</feature>
<dbReference type="InterPro" id="IPR000014">
    <property type="entry name" value="PAS"/>
</dbReference>
<comment type="cofactor">
    <cofactor evidence="1">
        <name>Mg(2+)</name>
        <dbReference type="ChEBI" id="CHEBI:18420"/>
    </cofactor>
</comment>
<name>A0A1A6C1R7_9GAMM</name>
<comment type="caution">
    <text evidence="8">The sequence shown here is derived from an EMBL/GenBank/DDBJ whole genome shotgun (WGS) entry which is preliminary data.</text>
</comment>
<evidence type="ECO:0000256" key="5">
    <source>
        <dbReference type="SAM" id="Phobius"/>
    </source>
</evidence>
<proteinExistence type="predicted"/>
<dbReference type="SUPFAM" id="SSF55785">
    <property type="entry name" value="PYP-like sensor domain (PAS domain)"/>
    <property type="match status" value="1"/>
</dbReference>
<dbReference type="Pfam" id="PF00989">
    <property type="entry name" value="PAS"/>
    <property type="match status" value="1"/>
</dbReference>
<evidence type="ECO:0000256" key="1">
    <source>
        <dbReference type="ARBA" id="ARBA00001946"/>
    </source>
</evidence>
<feature type="transmembrane region" description="Helical" evidence="5">
    <location>
        <begin position="136"/>
        <end position="154"/>
    </location>
</feature>
<dbReference type="SUPFAM" id="SSF55073">
    <property type="entry name" value="Nucleotide cyclase"/>
    <property type="match status" value="1"/>
</dbReference>
<evidence type="ECO:0000259" key="7">
    <source>
        <dbReference type="PROSITE" id="PS50887"/>
    </source>
</evidence>
<reference evidence="8 9" key="1">
    <citation type="journal article" date="2014" name="Genome Announc.">
        <title>Draft Genome Sequence of the Iron-Oxidizing, Acidophilic, and Halotolerant 'Thiobacillus prosperus' Type Strain DSM 5130.</title>
        <authorList>
            <person name="Ossandon F.J."/>
            <person name="Cardenas J.P."/>
            <person name="Corbett M."/>
            <person name="Quatrini R."/>
            <person name="Holmes D.S."/>
            <person name="Watkin E."/>
        </authorList>
    </citation>
    <scope>NUCLEOTIDE SEQUENCE [LARGE SCALE GENOMIC DNA]</scope>
    <source>
        <strain evidence="8 9">DSM 5130</strain>
    </source>
</reference>
<dbReference type="NCBIfam" id="TIGR00254">
    <property type="entry name" value="GGDEF"/>
    <property type="match status" value="1"/>
</dbReference>
<evidence type="ECO:0000256" key="2">
    <source>
        <dbReference type="ARBA" id="ARBA00012528"/>
    </source>
</evidence>
<protein>
    <recommendedName>
        <fullName evidence="2">diguanylate cyclase</fullName>
        <ecNumber evidence="2">2.7.7.65</ecNumber>
    </recommendedName>
</protein>
<gene>
    <name evidence="8" type="ORF">Thpro_022757</name>
</gene>
<organism evidence="8 9">
    <name type="scientific">Acidihalobacter prosperus</name>
    <dbReference type="NCBI Taxonomy" id="160660"/>
    <lineage>
        <taxon>Bacteria</taxon>
        <taxon>Pseudomonadati</taxon>
        <taxon>Pseudomonadota</taxon>
        <taxon>Gammaproteobacteria</taxon>
        <taxon>Chromatiales</taxon>
        <taxon>Ectothiorhodospiraceae</taxon>
        <taxon>Acidihalobacter</taxon>
    </lineage>
</organism>
<dbReference type="FunFam" id="3.30.70.270:FF:000001">
    <property type="entry name" value="Diguanylate cyclase domain protein"/>
    <property type="match status" value="1"/>
</dbReference>